<name>A0A150LIT7_9BACI</name>
<protein>
    <submittedName>
        <fullName evidence="2">Uncharacterized protein</fullName>
    </submittedName>
</protein>
<accession>A0A150LIT7</accession>
<evidence type="ECO:0000313" key="2">
    <source>
        <dbReference type="EMBL" id="KYD12165.1"/>
    </source>
</evidence>
<dbReference type="EMBL" id="LQYT01000094">
    <property type="protein sequence ID" value="KYD12165.1"/>
    <property type="molecule type" value="Genomic_DNA"/>
</dbReference>
<evidence type="ECO:0000256" key="1">
    <source>
        <dbReference type="SAM" id="MobiDB-lite"/>
    </source>
</evidence>
<sequence length="38" mass="4304">MGFFPPLTESASNGDLLKGNGYRNEKYENFPDLLARIK</sequence>
<reference evidence="2 3" key="1">
    <citation type="submission" date="2016-01" db="EMBL/GenBank/DDBJ databases">
        <title>Draft Genome Sequences of Seven Thermophilic Sporeformers Isolated from Foods.</title>
        <authorList>
            <person name="Berendsen E.M."/>
            <person name="Wells-Bennik M.H."/>
            <person name="Krawcyk A.O."/>
            <person name="De Jong A."/>
            <person name="Holsappel S."/>
            <person name="Eijlander R.T."/>
            <person name="Kuipers O.P."/>
        </authorList>
    </citation>
    <scope>NUCLEOTIDE SEQUENCE [LARGE SCALE GENOMIC DNA]</scope>
    <source>
        <strain evidence="2 3">B4135</strain>
    </source>
</reference>
<feature type="region of interest" description="Disordered" evidence="1">
    <location>
        <begin position="1"/>
        <end position="24"/>
    </location>
</feature>
<comment type="caution">
    <text evidence="2">The sequence shown here is derived from an EMBL/GenBank/DDBJ whole genome shotgun (WGS) entry which is preliminary data.</text>
</comment>
<organism evidence="2 3">
    <name type="scientific">Caldibacillus debilis</name>
    <dbReference type="NCBI Taxonomy" id="301148"/>
    <lineage>
        <taxon>Bacteria</taxon>
        <taxon>Bacillati</taxon>
        <taxon>Bacillota</taxon>
        <taxon>Bacilli</taxon>
        <taxon>Bacillales</taxon>
        <taxon>Bacillaceae</taxon>
        <taxon>Caldibacillus</taxon>
    </lineage>
</organism>
<dbReference type="AlphaFoldDB" id="A0A150LIT7"/>
<proteinExistence type="predicted"/>
<dbReference type="Proteomes" id="UP000075683">
    <property type="component" value="Unassembled WGS sequence"/>
</dbReference>
<evidence type="ECO:0000313" key="3">
    <source>
        <dbReference type="Proteomes" id="UP000075683"/>
    </source>
</evidence>
<gene>
    <name evidence="2" type="ORF">B4135_3079</name>
</gene>